<dbReference type="AlphaFoldDB" id="A0A8I0TT20"/>
<dbReference type="RefSeq" id="WP_046919480.1">
    <property type="nucleotide sequence ID" value="NZ_JADBGF010000001.1"/>
</dbReference>
<dbReference type="OrthoDB" id="4539871at2"/>
<sequence>MGQARELMDQLTEALTTHQDPKTIANLFAEDAVAHTPDAGEIHGRDEIAEYWRQMTDAVPDATYESLASFEVGDTAIDEGIFSGRNSGPMAFPDGTTLPATQRDIRMRGVDFATVRDGRITSYRLYFDQLDFLNQLGLLPEDPAQPS</sequence>
<dbReference type="SUPFAM" id="SSF54427">
    <property type="entry name" value="NTF2-like"/>
    <property type="match status" value="1"/>
</dbReference>
<feature type="domain" description="SnoaL-like" evidence="1">
    <location>
        <begin position="12"/>
        <end position="122"/>
    </location>
</feature>
<dbReference type="GO" id="GO:0016853">
    <property type="term" value="F:isomerase activity"/>
    <property type="evidence" value="ECO:0007669"/>
    <property type="project" value="UniProtKB-KW"/>
</dbReference>
<dbReference type="GO" id="GO:0030638">
    <property type="term" value="P:polyketide metabolic process"/>
    <property type="evidence" value="ECO:0007669"/>
    <property type="project" value="InterPro"/>
</dbReference>
<comment type="caution">
    <text evidence="2">The sequence shown here is derived from an EMBL/GenBank/DDBJ whole genome shotgun (WGS) entry which is preliminary data.</text>
</comment>
<dbReference type="EMBL" id="JADBGF010000001">
    <property type="protein sequence ID" value="MBE1599227.1"/>
    <property type="molecule type" value="Genomic_DNA"/>
</dbReference>
<gene>
    <name evidence="2" type="ORF">H4687_005356</name>
</gene>
<dbReference type="GeneID" id="86829916"/>
<evidence type="ECO:0000259" key="1">
    <source>
        <dbReference type="Pfam" id="PF12680"/>
    </source>
</evidence>
<dbReference type="Pfam" id="PF12680">
    <property type="entry name" value="SnoaL_2"/>
    <property type="match status" value="1"/>
</dbReference>
<reference evidence="2 3" key="1">
    <citation type="submission" date="2020-10" db="EMBL/GenBank/DDBJ databases">
        <title>Sequencing the genomes of 1000 actinobacteria strains.</title>
        <authorList>
            <person name="Klenk H.-P."/>
        </authorList>
    </citation>
    <scope>NUCLEOTIDE SEQUENCE [LARGE SCALE GENOMIC DNA]</scope>
    <source>
        <strain evidence="2 3">DSM 41803</strain>
    </source>
</reference>
<dbReference type="Gene3D" id="3.10.450.50">
    <property type="match status" value="1"/>
</dbReference>
<organism evidence="2 3">
    <name type="scientific">Streptomyces stelliscabiei</name>
    <dbReference type="NCBI Taxonomy" id="146820"/>
    <lineage>
        <taxon>Bacteria</taxon>
        <taxon>Bacillati</taxon>
        <taxon>Actinomycetota</taxon>
        <taxon>Actinomycetes</taxon>
        <taxon>Kitasatosporales</taxon>
        <taxon>Streptomycetaceae</taxon>
        <taxon>Streptomyces</taxon>
    </lineage>
</organism>
<proteinExistence type="predicted"/>
<keyword evidence="2" id="KW-0413">Isomerase</keyword>
<evidence type="ECO:0000313" key="2">
    <source>
        <dbReference type="EMBL" id="MBE1599227.1"/>
    </source>
</evidence>
<dbReference type="PANTHER" id="PTHR38436">
    <property type="entry name" value="POLYKETIDE CYCLASE SNOAL-LIKE DOMAIN"/>
    <property type="match status" value="1"/>
</dbReference>
<accession>A0A8I0TT20</accession>
<dbReference type="InterPro" id="IPR009959">
    <property type="entry name" value="Cyclase_SnoaL-like"/>
</dbReference>
<dbReference type="Proteomes" id="UP000629287">
    <property type="component" value="Unassembled WGS sequence"/>
</dbReference>
<dbReference type="InterPro" id="IPR032710">
    <property type="entry name" value="NTF2-like_dom_sf"/>
</dbReference>
<evidence type="ECO:0000313" key="3">
    <source>
        <dbReference type="Proteomes" id="UP000629287"/>
    </source>
</evidence>
<dbReference type="InterPro" id="IPR037401">
    <property type="entry name" value="SnoaL-like"/>
</dbReference>
<protein>
    <submittedName>
        <fullName evidence="2">Ketosteroid isomerase-like protein</fullName>
    </submittedName>
</protein>
<dbReference type="PANTHER" id="PTHR38436:SF1">
    <property type="entry name" value="ESTER CYCLASE"/>
    <property type="match status" value="1"/>
</dbReference>
<keyword evidence="3" id="KW-1185">Reference proteome</keyword>
<name>A0A8I0TT20_9ACTN</name>